<keyword evidence="3" id="KW-1185">Reference proteome</keyword>
<dbReference type="Proteomes" id="UP000015106">
    <property type="component" value="Chromosome 6"/>
</dbReference>
<evidence type="ECO:0000313" key="3">
    <source>
        <dbReference type="Proteomes" id="UP000015106"/>
    </source>
</evidence>
<feature type="region of interest" description="Disordered" evidence="1">
    <location>
        <begin position="1"/>
        <end position="143"/>
    </location>
</feature>
<feature type="compositionally biased region" description="Polar residues" evidence="1">
    <location>
        <begin position="121"/>
        <end position="143"/>
    </location>
</feature>
<proteinExistence type="predicted"/>
<feature type="compositionally biased region" description="Basic residues" evidence="1">
    <location>
        <begin position="101"/>
        <end position="117"/>
    </location>
</feature>
<evidence type="ECO:0000256" key="1">
    <source>
        <dbReference type="SAM" id="MobiDB-lite"/>
    </source>
</evidence>
<organism evidence="2 3">
    <name type="scientific">Triticum urartu</name>
    <name type="common">Red wild einkorn</name>
    <name type="synonym">Crithodium urartu</name>
    <dbReference type="NCBI Taxonomy" id="4572"/>
    <lineage>
        <taxon>Eukaryota</taxon>
        <taxon>Viridiplantae</taxon>
        <taxon>Streptophyta</taxon>
        <taxon>Embryophyta</taxon>
        <taxon>Tracheophyta</taxon>
        <taxon>Spermatophyta</taxon>
        <taxon>Magnoliopsida</taxon>
        <taxon>Liliopsida</taxon>
        <taxon>Poales</taxon>
        <taxon>Poaceae</taxon>
        <taxon>BOP clade</taxon>
        <taxon>Pooideae</taxon>
        <taxon>Triticodae</taxon>
        <taxon>Triticeae</taxon>
        <taxon>Triticinae</taxon>
        <taxon>Triticum</taxon>
    </lineage>
</organism>
<accession>A0A8R7UTI9</accession>
<reference evidence="2" key="3">
    <citation type="submission" date="2022-06" db="UniProtKB">
        <authorList>
            <consortium name="EnsemblPlants"/>
        </authorList>
    </citation>
    <scope>IDENTIFICATION</scope>
</reference>
<evidence type="ECO:0000313" key="2">
    <source>
        <dbReference type="EnsemblPlants" id="TuG1812G0600002977.01.T01.cds434910"/>
    </source>
</evidence>
<dbReference type="AlphaFoldDB" id="A0A8R7UTI9"/>
<reference evidence="3" key="1">
    <citation type="journal article" date="2013" name="Nature">
        <title>Draft genome of the wheat A-genome progenitor Triticum urartu.</title>
        <authorList>
            <person name="Ling H.Q."/>
            <person name="Zhao S."/>
            <person name="Liu D."/>
            <person name="Wang J."/>
            <person name="Sun H."/>
            <person name="Zhang C."/>
            <person name="Fan H."/>
            <person name="Li D."/>
            <person name="Dong L."/>
            <person name="Tao Y."/>
            <person name="Gao C."/>
            <person name="Wu H."/>
            <person name="Li Y."/>
            <person name="Cui Y."/>
            <person name="Guo X."/>
            <person name="Zheng S."/>
            <person name="Wang B."/>
            <person name="Yu K."/>
            <person name="Liang Q."/>
            <person name="Yang W."/>
            <person name="Lou X."/>
            <person name="Chen J."/>
            <person name="Feng M."/>
            <person name="Jian J."/>
            <person name="Zhang X."/>
            <person name="Luo G."/>
            <person name="Jiang Y."/>
            <person name="Liu J."/>
            <person name="Wang Z."/>
            <person name="Sha Y."/>
            <person name="Zhang B."/>
            <person name="Wu H."/>
            <person name="Tang D."/>
            <person name="Shen Q."/>
            <person name="Xue P."/>
            <person name="Zou S."/>
            <person name="Wang X."/>
            <person name="Liu X."/>
            <person name="Wang F."/>
            <person name="Yang Y."/>
            <person name="An X."/>
            <person name="Dong Z."/>
            <person name="Zhang K."/>
            <person name="Zhang X."/>
            <person name="Luo M.C."/>
            <person name="Dvorak J."/>
            <person name="Tong Y."/>
            <person name="Wang J."/>
            <person name="Yang H."/>
            <person name="Li Z."/>
            <person name="Wang D."/>
            <person name="Zhang A."/>
            <person name="Wang J."/>
        </authorList>
    </citation>
    <scope>NUCLEOTIDE SEQUENCE</scope>
    <source>
        <strain evidence="3">cv. G1812</strain>
    </source>
</reference>
<dbReference type="EnsemblPlants" id="TuG1812G0600002977.01.T01">
    <property type="protein sequence ID" value="TuG1812G0600002977.01.T01.cds434910"/>
    <property type="gene ID" value="TuG1812G0600002977.01"/>
</dbReference>
<sequence>MACSSPDPKQTPPQKNQETGQLPPPPKNQSQDQSGKSNSHQFFLARPPVTNPGKATRLTGTSATFQVPISVSKSRTPPGCGRTQEENQIRLCTLRDGQGRGARRRRSKQTRNGKKMRKPSDGSNQQTANILASHGSKSSSWLD</sequence>
<feature type="compositionally biased region" description="Polar residues" evidence="1">
    <location>
        <begin position="58"/>
        <end position="75"/>
    </location>
</feature>
<name>A0A8R7UTI9_TRIUA</name>
<dbReference type="Gramene" id="TuG1812G0600002977.01.T01">
    <property type="protein sequence ID" value="TuG1812G0600002977.01.T01.cds434910"/>
    <property type="gene ID" value="TuG1812G0600002977.01"/>
</dbReference>
<protein>
    <submittedName>
        <fullName evidence="2">Uncharacterized protein</fullName>
    </submittedName>
</protein>
<reference evidence="2" key="2">
    <citation type="submission" date="2018-03" db="EMBL/GenBank/DDBJ databases">
        <title>The Triticum urartu genome reveals the dynamic nature of wheat genome evolution.</title>
        <authorList>
            <person name="Ling H."/>
            <person name="Ma B."/>
            <person name="Shi X."/>
            <person name="Liu H."/>
            <person name="Dong L."/>
            <person name="Sun H."/>
            <person name="Cao Y."/>
            <person name="Gao Q."/>
            <person name="Zheng S."/>
            <person name="Li Y."/>
            <person name="Yu Y."/>
            <person name="Du H."/>
            <person name="Qi M."/>
            <person name="Li Y."/>
            <person name="Yu H."/>
            <person name="Cui Y."/>
            <person name="Wang N."/>
            <person name="Chen C."/>
            <person name="Wu H."/>
            <person name="Zhao Y."/>
            <person name="Zhang J."/>
            <person name="Li Y."/>
            <person name="Zhou W."/>
            <person name="Zhang B."/>
            <person name="Hu W."/>
            <person name="Eijk M."/>
            <person name="Tang J."/>
            <person name="Witsenboer H."/>
            <person name="Zhao S."/>
            <person name="Li Z."/>
            <person name="Zhang A."/>
            <person name="Wang D."/>
            <person name="Liang C."/>
        </authorList>
    </citation>
    <scope>NUCLEOTIDE SEQUENCE [LARGE SCALE GENOMIC DNA]</scope>
    <source>
        <strain evidence="2">cv. G1812</strain>
    </source>
</reference>
<feature type="compositionally biased region" description="Polar residues" evidence="1">
    <location>
        <begin position="28"/>
        <end position="41"/>
    </location>
</feature>